<dbReference type="EMBL" id="MAAO01000005">
    <property type="protein sequence ID" value="OUR97807.1"/>
    <property type="molecule type" value="Genomic_DNA"/>
</dbReference>
<gene>
    <name evidence="1" type="ORF">A9Q84_06295</name>
</gene>
<organism evidence="1 2">
    <name type="scientific">Halobacteriovorax marinus</name>
    <dbReference type="NCBI Taxonomy" id="97084"/>
    <lineage>
        <taxon>Bacteria</taxon>
        <taxon>Pseudomonadati</taxon>
        <taxon>Bdellovibrionota</taxon>
        <taxon>Bacteriovoracia</taxon>
        <taxon>Bacteriovoracales</taxon>
        <taxon>Halobacteriovoraceae</taxon>
        <taxon>Halobacteriovorax</taxon>
    </lineage>
</organism>
<sequence length="538" mass="61466">MEEPKLINLIGDPSESFYQLGLKDREGHTLLLEHMKTVLSLGIPKVDKILQELAGSFFSGQLEQKTFFKKWLENYSSGLDISSKELIFALLLPELSSCLSKWLPSVSSSMLGCSSFFFWDDKEEAPVHGRVLDFPLVKTFDSGERTILYDFPGLPKVYSFGSIGFPFPSITSMNEYGVTLALHQKFTDILNIHGRSVFDIGNQLIFESKDLESALNILQNTTSFTTWCFNMTFPDGTWLSADLMGDKLVYRTGVITKGEITYFNNDIISESYKTEDYFPYAIGPHNKMRTYSAQEKIRKLLKKKQLTDLDVLKSMGTPNKSNLKNDEVWNLDTLTPSSVHIVTMMPTKGRALSIAGNAPKLFMGKFHIHKNIWDNCTIEEKSAKSSNIPIQFQTGLRHYALAQVAFDHKDIVLAYHHIQMSHDELKGTKWEAISQFFFLVFQFMKESHSKIRSSLLEEFQVLLPDLPPVLKDHAWLFIARLERILHKSTRVTTKDIQHPALKKVFEMEMKIPNVLLHKATTLLMTPRLDLVEVIYPLS</sequence>
<reference evidence="2" key="1">
    <citation type="journal article" date="2017" name="Proc. Natl. Acad. Sci. U.S.A.">
        <title>Simulation of Deepwater Horizon oil plume reveals substrate specialization within a complex community of hydrocarbon-degraders.</title>
        <authorList>
            <person name="Hu P."/>
            <person name="Dubinsky E.A."/>
            <person name="Probst A.J."/>
            <person name="Wang J."/>
            <person name="Sieber C.M.K."/>
            <person name="Tom L.M."/>
            <person name="Gardinali P."/>
            <person name="Banfield J.F."/>
            <person name="Atlas R.M."/>
            <person name="Andersen G.L."/>
        </authorList>
    </citation>
    <scope>NUCLEOTIDE SEQUENCE [LARGE SCALE GENOMIC DNA]</scope>
</reference>
<name>A0A1Y5F9S5_9BACT</name>
<evidence type="ECO:0000313" key="1">
    <source>
        <dbReference type="EMBL" id="OUR97807.1"/>
    </source>
</evidence>
<protein>
    <submittedName>
        <fullName evidence="1">Uncharacterized protein</fullName>
    </submittedName>
</protein>
<dbReference type="Proteomes" id="UP000196531">
    <property type="component" value="Unassembled WGS sequence"/>
</dbReference>
<proteinExistence type="predicted"/>
<dbReference type="AlphaFoldDB" id="A0A1Y5F9S5"/>
<comment type="caution">
    <text evidence="1">The sequence shown here is derived from an EMBL/GenBank/DDBJ whole genome shotgun (WGS) entry which is preliminary data.</text>
</comment>
<accession>A0A1Y5F9S5</accession>
<dbReference type="Gene3D" id="3.60.60.10">
    <property type="entry name" value="Penicillin V Acylase, Chain A"/>
    <property type="match status" value="1"/>
</dbReference>
<evidence type="ECO:0000313" key="2">
    <source>
        <dbReference type="Proteomes" id="UP000196531"/>
    </source>
</evidence>